<gene>
    <name evidence="9" type="primary">mcp4_3</name>
    <name evidence="9" type="ORF">Thiowin_01410</name>
</gene>
<sequence>MQILLQRSNLKTPSITADATAGLRESGRFPADVNLRPPTDSPLCGLPCRKRRQILVLLRNRISLAATVIVVVSALSISIVDHVAQRQLETGMAEPVNVGKTYAWQASIDEQLTRMRAQADALANDFAIKTALKAQDRAGLQKHAEALFNLLKEQDVFSVMQIRGTDGELLYSAPEQPKPPNLPRLTAQALDENEQASGLELGSDGRLYLGLAIPIGGRRGLYGAGLYLIDSQVLARLMAERDGGQVFVLGPQGSAQAASSGIAFAALGLKRPADKAQLQTVAVADQVLSVASQPIADSDGTAAGYLVSARDITADYRDAKRQARLLLGLTTLILFAAVAGLWFYIRAAFRPLGEGVNSLEALANGQLRLKLKPSERQDEIGSLTASLISTSTRLRDVVGQVEQAARDVVQHGSHLNDLSETAQQGTAEQQVKIEQIAAAATQMTQTMEALSASIGEISAYAVDTRELATKGSGIIHTEIADIQSIAADVKQLEQEVAELHVQAGHISESVADIEQIASQTNLLALNASIEAARAGEQGRGFAVVAEEVLALSRRTQQSNARIAEIAASIQTRVIALGKAAGKASEKTTADAKLAQRADQALTRIEEHIESLEQRIEQVVAASEQILSASQTVGQDVHVVEANVNRIATNAREVADASISLRRLAENLQERIGFFMLK</sequence>
<dbReference type="SMART" id="SM00283">
    <property type="entry name" value="MA"/>
    <property type="match status" value="1"/>
</dbReference>
<dbReference type="Gene3D" id="1.10.287.950">
    <property type="entry name" value="Methyl-accepting chemotaxis protein"/>
    <property type="match status" value="1"/>
</dbReference>
<feature type="domain" description="HAMP" evidence="8">
    <location>
        <begin position="346"/>
        <end position="399"/>
    </location>
</feature>
<evidence type="ECO:0000313" key="10">
    <source>
        <dbReference type="Proteomes" id="UP001432180"/>
    </source>
</evidence>
<feature type="transmembrane region" description="Helical" evidence="6">
    <location>
        <begin position="62"/>
        <end position="80"/>
    </location>
</feature>
<dbReference type="PANTHER" id="PTHR32089">
    <property type="entry name" value="METHYL-ACCEPTING CHEMOTAXIS PROTEIN MCPB"/>
    <property type="match status" value="1"/>
</dbReference>
<keyword evidence="5" id="KW-0175">Coiled coil</keyword>
<comment type="similarity">
    <text evidence="3">Belongs to the methyl-accepting chemotaxis (MCP) protein family.</text>
</comment>
<reference evidence="9 10" key="1">
    <citation type="journal article" date="2023" name="Microorganisms">
        <title>Thiorhodovibrio frisius and Trv. litoralis spp. nov., Two Novel Members from a Clade of Fastidious Purple Sulfur Bacteria That Exhibit Unique Red-Shifted Light-Harvesting Capabilities.</title>
        <authorList>
            <person name="Methner A."/>
            <person name="Kuzyk S.B."/>
            <person name="Petersen J."/>
            <person name="Bauer S."/>
            <person name="Brinkmann H."/>
            <person name="Sichau K."/>
            <person name="Wanner G."/>
            <person name="Wolf J."/>
            <person name="Neumann-Schaal M."/>
            <person name="Henke P."/>
            <person name="Tank M."/>
            <person name="Sproer C."/>
            <person name="Bunk B."/>
            <person name="Overmann J."/>
        </authorList>
    </citation>
    <scope>NUCLEOTIDE SEQUENCE [LARGE SCALE GENOMIC DNA]</scope>
    <source>
        <strain evidence="9 10">DSM 6702</strain>
    </source>
</reference>
<feature type="coiled-coil region" evidence="5">
    <location>
        <begin position="594"/>
        <end position="621"/>
    </location>
</feature>
<evidence type="ECO:0000256" key="1">
    <source>
        <dbReference type="ARBA" id="ARBA00004370"/>
    </source>
</evidence>
<dbReference type="Proteomes" id="UP001432180">
    <property type="component" value="Chromosome"/>
</dbReference>
<evidence type="ECO:0000256" key="4">
    <source>
        <dbReference type="PROSITE-ProRule" id="PRU00284"/>
    </source>
</evidence>
<evidence type="ECO:0000256" key="2">
    <source>
        <dbReference type="ARBA" id="ARBA00023224"/>
    </source>
</evidence>
<proteinExistence type="inferred from homology"/>
<dbReference type="EMBL" id="CP121472">
    <property type="protein sequence ID" value="WPL16456.1"/>
    <property type="molecule type" value="Genomic_DNA"/>
</dbReference>
<evidence type="ECO:0000256" key="5">
    <source>
        <dbReference type="SAM" id="Coils"/>
    </source>
</evidence>
<feature type="transmembrane region" description="Helical" evidence="6">
    <location>
        <begin position="325"/>
        <end position="345"/>
    </location>
</feature>
<accession>A0ABZ0S881</accession>
<dbReference type="SUPFAM" id="SSF58104">
    <property type="entry name" value="Methyl-accepting chemotaxis protein (MCP) signaling domain"/>
    <property type="match status" value="1"/>
</dbReference>
<comment type="subcellular location">
    <subcellularLocation>
        <location evidence="1">Membrane</location>
    </subcellularLocation>
</comment>
<dbReference type="InterPro" id="IPR004089">
    <property type="entry name" value="MCPsignal_dom"/>
</dbReference>
<name>A0ABZ0S881_9GAMM</name>
<evidence type="ECO:0000313" key="9">
    <source>
        <dbReference type="EMBL" id="WPL16456.1"/>
    </source>
</evidence>
<evidence type="ECO:0000256" key="3">
    <source>
        <dbReference type="ARBA" id="ARBA00029447"/>
    </source>
</evidence>
<keyword evidence="6" id="KW-0472">Membrane</keyword>
<dbReference type="PROSITE" id="PS50111">
    <property type="entry name" value="CHEMOTAXIS_TRANSDUC_2"/>
    <property type="match status" value="1"/>
</dbReference>
<evidence type="ECO:0000256" key="6">
    <source>
        <dbReference type="SAM" id="Phobius"/>
    </source>
</evidence>
<organism evidence="9 10">
    <name type="scientific">Thiorhodovibrio winogradskyi</name>
    <dbReference type="NCBI Taxonomy" id="77007"/>
    <lineage>
        <taxon>Bacteria</taxon>
        <taxon>Pseudomonadati</taxon>
        <taxon>Pseudomonadota</taxon>
        <taxon>Gammaproteobacteria</taxon>
        <taxon>Chromatiales</taxon>
        <taxon>Chromatiaceae</taxon>
        <taxon>Thiorhodovibrio</taxon>
    </lineage>
</organism>
<keyword evidence="10" id="KW-1185">Reference proteome</keyword>
<evidence type="ECO:0000259" key="8">
    <source>
        <dbReference type="PROSITE" id="PS50885"/>
    </source>
</evidence>
<dbReference type="PANTHER" id="PTHR32089:SF112">
    <property type="entry name" value="LYSOZYME-LIKE PROTEIN-RELATED"/>
    <property type="match status" value="1"/>
</dbReference>
<feature type="coiled-coil region" evidence="5">
    <location>
        <begin position="475"/>
        <end position="502"/>
    </location>
</feature>
<protein>
    <submittedName>
        <fullName evidence="9">Methyl-accepting chemotaxis protein 4</fullName>
    </submittedName>
</protein>
<dbReference type="SMART" id="SM00304">
    <property type="entry name" value="HAMP"/>
    <property type="match status" value="1"/>
</dbReference>
<feature type="domain" description="Methyl-accepting transducer" evidence="7">
    <location>
        <begin position="404"/>
        <end position="640"/>
    </location>
</feature>
<keyword evidence="6" id="KW-1133">Transmembrane helix</keyword>
<dbReference type="PROSITE" id="PS50885">
    <property type="entry name" value="HAMP"/>
    <property type="match status" value="1"/>
</dbReference>
<dbReference type="Pfam" id="PF00015">
    <property type="entry name" value="MCPsignal"/>
    <property type="match status" value="1"/>
</dbReference>
<evidence type="ECO:0000259" key="7">
    <source>
        <dbReference type="PROSITE" id="PS50111"/>
    </source>
</evidence>
<keyword evidence="2 4" id="KW-0807">Transducer</keyword>
<dbReference type="InterPro" id="IPR003660">
    <property type="entry name" value="HAMP_dom"/>
</dbReference>
<keyword evidence="6" id="KW-0812">Transmembrane</keyword>